<dbReference type="Gene3D" id="2.170.270.10">
    <property type="entry name" value="SET domain"/>
    <property type="match status" value="1"/>
</dbReference>
<dbReference type="GO" id="GO:0005700">
    <property type="term" value="C:polytene chromosome"/>
    <property type="evidence" value="ECO:0007669"/>
    <property type="project" value="TreeGrafter"/>
</dbReference>
<keyword evidence="21" id="KW-1185">Reference proteome</keyword>
<comment type="caution">
    <text evidence="20">The sequence shown here is derived from an EMBL/GenBank/DDBJ whole genome shotgun (WGS) entry which is preliminary data.</text>
</comment>
<keyword evidence="5" id="KW-0678">Repressor</keyword>
<proteinExistence type="predicted"/>
<keyword evidence="4" id="KW-0158">Chromosome</keyword>
<dbReference type="GO" id="GO:0140944">
    <property type="term" value="F:histone H4K20 monomethyltransferase activity"/>
    <property type="evidence" value="ECO:0007669"/>
    <property type="project" value="UniProtKB-EC"/>
</dbReference>
<dbReference type="EMBL" id="REGW02000016">
    <property type="protein sequence ID" value="KAE8285425.1"/>
    <property type="molecule type" value="Genomic_DNA"/>
</dbReference>
<evidence type="ECO:0000256" key="9">
    <source>
        <dbReference type="ARBA" id="ARBA00022691"/>
    </source>
</evidence>
<sequence length="459" mass="51628">MRAPHPHPASPFKARVRPAAPSAPAQTNECYRAVLFWWSCSTALGLQGSPPPPRLPPPSPPWAQKWRSSVRASSSSCCRCKDNNQRPRRHRVRGQLTGRPLPDERGEVDAVNRPEKLHLFRDEPSGWRAENKSDMSGVVCNTVLSCSASISPVHDEKTIKVTQEGRCSPICCQQIDAQRQGEGRRTNTISVTPKDPKSEMESSYSQRSPCWPDEQQLYCAQTCLRSPAELSLPLGNSLSHAALHANNNNNNNGSALHSRQRRTVRLKVKGKKSTLRIAGGKNSQNRKVTDYYPIRRSSRKSKTELKCEEKKHIDDLITKGIEEGMEVQHIEGKGRAVFATRCFQKGEYVVEYHGDLLQITDAKQREAEYAQNPATGCYMYYFQYLCKTYCVDATKETGRMGRLINHSKTGNCQTKLHDINGVPHLILVASRDIDEGEELLYDYGDRSKASIAAHPWLKY</sequence>
<dbReference type="PANTHER" id="PTHR46167:SF1">
    <property type="entry name" value="N-LYSINE METHYLTRANSFERASE KMT5A"/>
    <property type="match status" value="1"/>
</dbReference>
<dbReference type="GO" id="GO:0006357">
    <property type="term" value="P:regulation of transcription by RNA polymerase II"/>
    <property type="evidence" value="ECO:0007669"/>
    <property type="project" value="TreeGrafter"/>
</dbReference>
<accession>A0A6G0I1U6</accession>
<dbReference type="PROSITE" id="PS51571">
    <property type="entry name" value="SAM_MT43_PR_SET"/>
    <property type="match status" value="1"/>
</dbReference>
<dbReference type="InterPro" id="IPR046341">
    <property type="entry name" value="SET_dom_sf"/>
</dbReference>
<dbReference type="GO" id="GO:0032259">
    <property type="term" value="P:methylation"/>
    <property type="evidence" value="ECO:0007669"/>
    <property type="project" value="UniProtKB-KW"/>
</dbReference>
<feature type="region of interest" description="Disordered" evidence="18">
    <location>
        <begin position="179"/>
        <end position="208"/>
    </location>
</feature>
<dbReference type="CDD" id="cd10528">
    <property type="entry name" value="SET_SETD8"/>
    <property type="match status" value="1"/>
</dbReference>
<feature type="region of interest" description="Disordered" evidence="18">
    <location>
        <begin position="81"/>
        <end position="106"/>
    </location>
</feature>
<dbReference type="FunFam" id="2.170.270.10:FF:000021">
    <property type="entry name" value="Histone-lysine N-methyltransferase"/>
    <property type="match status" value="1"/>
</dbReference>
<dbReference type="InterPro" id="IPR051760">
    <property type="entry name" value="KMT5A"/>
</dbReference>
<feature type="region of interest" description="Disordered" evidence="18">
    <location>
        <begin position="1"/>
        <end position="20"/>
    </location>
</feature>
<evidence type="ECO:0000256" key="8">
    <source>
        <dbReference type="ARBA" id="ARBA00022679"/>
    </source>
</evidence>
<keyword evidence="11" id="KW-0156">Chromatin regulator</keyword>
<comment type="subcellular location">
    <subcellularLocation>
        <location evidence="2">Chromosome</location>
    </subcellularLocation>
    <subcellularLocation>
        <location evidence="1">Nucleus</location>
    </subcellularLocation>
</comment>
<dbReference type="PANTHER" id="PTHR46167">
    <property type="entry name" value="N-LYSINE METHYLTRANSFERASE KMT5A"/>
    <property type="match status" value="1"/>
</dbReference>
<evidence type="ECO:0000256" key="1">
    <source>
        <dbReference type="ARBA" id="ARBA00004123"/>
    </source>
</evidence>
<dbReference type="AlphaFoldDB" id="A0A6G0I1U6"/>
<dbReference type="EC" id="2.1.1.361" evidence="3"/>
<keyword evidence="12" id="KW-0805">Transcription regulation</keyword>
<feature type="region of interest" description="Disordered" evidence="18">
    <location>
        <begin position="243"/>
        <end position="263"/>
    </location>
</feature>
<keyword evidence="14" id="KW-0539">Nucleus</keyword>
<organism evidence="20 21">
    <name type="scientific">Larimichthys crocea</name>
    <name type="common">Large yellow croaker</name>
    <name type="synonym">Pseudosciaena crocea</name>
    <dbReference type="NCBI Taxonomy" id="215358"/>
    <lineage>
        <taxon>Eukaryota</taxon>
        <taxon>Metazoa</taxon>
        <taxon>Chordata</taxon>
        <taxon>Craniata</taxon>
        <taxon>Vertebrata</taxon>
        <taxon>Euteleostomi</taxon>
        <taxon>Actinopterygii</taxon>
        <taxon>Neopterygii</taxon>
        <taxon>Teleostei</taxon>
        <taxon>Neoteleostei</taxon>
        <taxon>Acanthomorphata</taxon>
        <taxon>Eupercaria</taxon>
        <taxon>Sciaenidae</taxon>
        <taxon>Larimichthys</taxon>
    </lineage>
</organism>
<evidence type="ECO:0000256" key="7">
    <source>
        <dbReference type="ARBA" id="ARBA00022618"/>
    </source>
</evidence>
<evidence type="ECO:0000256" key="3">
    <source>
        <dbReference type="ARBA" id="ARBA00012187"/>
    </source>
</evidence>
<keyword evidence="10" id="KW-0498">Mitosis</keyword>
<keyword evidence="9" id="KW-0949">S-adenosyl-L-methionine</keyword>
<evidence type="ECO:0000256" key="16">
    <source>
        <dbReference type="ARBA" id="ARBA00047784"/>
    </source>
</evidence>
<evidence type="ECO:0000256" key="11">
    <source>
        <dbReference type="ARBA" id="ARBA00022853"/>
    </source>
</evidence>
<evidence type="ECO:0000256" key="18">
    <source>
        <dbReference type="SAM" id="MobiDB-lite"/>
    </source>
</evidence>
<evidence type="ECO:0000256" key="12">
    <source>
        <dbReference type="ARBA" id="ARBA00023015"/>
    </source>
</evidence>
<dbReference type="GO" id="GO:0043516">
    <property type="term" value="P:regulation of DNA damage response, signal transduction by p53 class mediator"/>
    <property type="evidence" value="ECO:0007669"/>
    <property type="project" value="TreeGrafter"/>
</dbReference>
<feature type="compositionally biased region" description="Low complexity" evidence="18">
    <location>
        <begin position="243"/>
        <end position="257"/>
    </location>
</feature>
<evidence type="ECO:0000256" key="10">
    <source>
        <dbReference type="ARBA" id="ARBA00022776"/>
    </source>
</evidence>
<keyword evidence="8 20" id="KW-0808">Transferase</keyword>
<keyword evidence="15" id="KW-0131">Cell cycle</keyword>
<name>A0A6G0I1U6_LARCR</name>
<evidence type="ECO:0000313" key="21">
    <source>
        <dbReference type="Proteomes" id="UP000424527"/>
    </source>
</evidence>
<comment type="catalytic activity">
    <reaction evidence="17">
        <text>L-lysyl-[protein] + S-adenosyl-L-methionine = N(6)-methyl-L-lysyl-[protein] + S-adenosyl-L-homocysteine + H(+)</text>
        <dbReference type="Rhea" id="RHEA:51736"/>
        <dbReference type="Rhea" id="RHEA-COMP:9752"/>
        <dbReference type="Rhea" id="RHEA-COMP:13053"/>
        <dbReference type="ChEBI" id="CHEBI:15378"/>
        <dbReference type="ChEBI" id="CHEBI:29969"/>
        <dbReference type="ChEBI" id="CHEBI:57856"/>
        <dbReference type="ChEBI" id="CHEBI:59789"/>
        <dbReference type="ChEBI" id="CHEBI:61929"/>
    </reaction>
</comment>
<dbReference type="InterPro" id="IPR016858">
    <property type="entry name" value="KMT5A-like"/>
</dbReference>
<dbReference type="InterPro" id="IPR047266">
    <property type="entry name" value="KMT5A-like_SET"/>
</dbReference>
<evidence type="ECO:0000256" key="6">
    <source>
        <dbReference type="ARBA" id="ARBA00022603"/>
    </source>
</evidence>
<evidence type="ECO:0000259" key="19">
    <source>
        <dbReference type="PROSITE" id="PS50280"/>
    </source>
</evidence>
<feature type="domain" description="SET" evidence="19">
    <location>
        <begin position="323"/>
        <end position="444"/>
    </location>
</feature>
<evidence type="ECO:0000313" key="20">
    <source>
        <dbReference type="EMBL" id="KAE8285425.1"/>
    </source>
</evidence>
<keyword evidence="13" id="KW-0804">Transcription</keyword>
<dbReference type="Pfam" id="PF00856">
    <property type="entry name" value="SET"/>
    <property type="match status" value="1"/>
</dbReference>
<dbReference type="GO" id="GO:0051301">
    <property type="term" value="P:cell division"/>
    <property type="evidence" value="ECO:0007669"/>
    <property type="project" value="UniProtKB-KW"/>
</dbReference>
<evidence type="ECO:0000256" key="14">
    <source>
        <dbReference type="ARBA" id="ARBA00023242"/>
    </source>
</evidence>
<evidence type="ECO:0000256" key="5">
    <source>
        <dbReference type="ARBA" id="ARBA00022491"/>
    </source>
</evidence>
<comment type="catalytic activity">
    <reaction evidence="16">
        <text>L-lysyl(20)-[histone H4] + S-adenosyl-L-methionine = N(6)-methyl-L-lysyl(20)-[histone H4] + S-adenosyl-L-homocysteine + H(+)</text>
        <dbReference type="Rhea" id="RHEA:60344"/>
        <dbReference type="Rhea" id="RHEA-COMP:15554"/>
        <dbReference type="Rhea" id="RHEA-COMP:15555"/>
        <dbReference type="ChEBI" id="CHEBI:15378"/>
        <dbReference type="ChEBI" id="CHEBI:29969"/>
        <dbReference type="ChEBI" id="CHEBI:57856"/>
        <dbReference type="ChEBI" id="CHEBI:59789"/>
        <dbReference type="ChEBI" id="CHEBI:61929"/>
        <dbReference type="EC" id="2.1.1.361"/>
    </reaction>
</comment>
<keyword evidence="7" id="KW-0132">Cell division</keyword>
<dbReference type="SMART" id="SM00317">
    <property type="entry name" value="SET"/>
    <property type="match status" value="1"/>
</dbReference>
<reference evidence="20 21" key="1">
    <citation type="submission" date="2019-07" db="EMBL/GenBank/DDBJ databases">
        <title>Chromosome genome assembly for large yellow croaker.</title>
        <authorList>
            <person name="Xiao S."/>
        </authorList>
    </citation>
    <scope>NUCLEOTIDE SEQUENCE [LARGE SCALE GENOMIC DNA]</scope>
    <source>
        <strain evidence="20">JMULYC20181020</strain>
        <tissue evidence="20">Muscle</tissue>
    </source>
</reference>
<gene>
    <name evidence="20" type="ORF">D5F01_LYC16878</name>
</gene>
<dbReference type="Proteomes" id="UP000424527">
    <property type="component" value="Unassembled WGS sequence"/>
</dbReference>
<evidence type="ECO:0000256" key="17">
    <source>
        <dbReference type="ARBA" id="ARBA00048985"/>
    </source>
</evidence>
<evidence type="ECO:0000256" key="15">
    <source>
        <dbReference type="ARBA" id="ARBA00023306"/>
    </source>
</evidence>
<protein>
    <recommendedName>
        <fullName evidence="3">[histone H4]-lysine(20) N-methyltransferase</fullName>
        <ecNumber evidence="3">2.1.1.361</ecNumber>
    </recommendedName>
</protein>
<evidence type="ECO:0000256" key="13">
    <source>
        <dbReference type="ARBA" id="ARBA00023163"/>
    </source>
</evidence>
<dbReference type="PROSITE" id="PS50280">
    <property type="entry name" value="SET"/>
    <property type="match status" value="1"/>
</dbReference>
<dbReference type="SUPFAM" id="SSF82199">
    <property type="entry name" value="SET domain"/>
    <property type="match status" value="1"/>
</dbReference>
<evidence type="ECO:0000256" key="4">
    <source>
        <dbReference type="ARBA" id="ARBA00022454"/>
    </source>
</evidence>
<dbReference type="GO" id="GO:0005634">
    <property type="term" value="C:nucleus"/>
    <property type="evidence" value="ECO:0007669"/>
    <property type="project" value="UniProtKB-SubCell"/>
</dbReference>
<keyword evidence="6 20" id="KW-0489">Methyltransferase</keyword>
<evidence type="ECO:0000256" key="2">
    <source>
        <dbReference type="ARBA" id="ARBA00004286"/>
    </source>
</evidence>
<dbReference type="InterPro" id="IPR001214">
    <property type="entry name" value="SET_dom"/>
</dbReference>